<feature type="compositionally biased region" description="Basic and acidic residues" evidence="1">
    <location>
        <begin position="78"/>
        <end position="87"/>
    </location>
</feature>
<accession>A0AAV7MVN8</accession>
<name>A0AAV7MVN8_PLEWA</name>
<dbReference type="EMBL" id="JANPWB010000013">
    <property type="protein sequence ID" value="KAJ1106412.1"/>
    <property type="molecule type" value="Genomic_DNA"/>
</dbReference>
<dbReference type="Proteomes" id="UP001066276">
    <property type="component" value="Chromosome 9"/>
</dbReference>
<reference evidence="2" key="1">
    <citation type="journal article" date="2022" name="bioRxiv">
        <title>Sequencing and chromosome-scale assembly of the giantPleurodeles waltlgenome.</title>
        <authorList>
            <person name="Brown T."/>
            <person name="Elewa A."/>
            <person name="Iarovenko S."/>
            <person name="Subramanian E."/>
            <person name="Araus A.J."/>
            <person name="Petzold A."/>
            <person name="Susuki M."/>
            <person name="Suzuki K.-i.T."/>
            <person name="Hayashi T."/>
            <person name="Toyoda A."/>
            <person name="Oliveira C."/>
            <person name="Osipova E."/>
            <person name="Leigh N.D."/>
            <person name="Simon A."/>
            <person name="Yun M.H."/>
        </authorList>
    </citation>
    <scope>NUCLEOTIDE SEQUENCE</scope>
    <source>
        <strain evidence="2">20211129_DDA</strain>
        <tissue evidence="2">Liver</tissue>
    </source>
</reference>
<evidence type="ECO:0000313" key="3">
    <source>
        <dbReference type="Proteomes" id="UP001066276"/>
    </source>
</evidence>
<feature type="region of interest" description="Disordered" evidence="1">
    <location>
        <begin position="51"/>
        <end position="112"/>
    </location>
</feature>
<proteinExistence type="predicted"/>
<organism evidence="2 3">
    <name type="scientific">Pleurodeles waltl</name>
    <name type="common">Iberian ribbed newt</name>
    <dbReference type="NCBI Taxonomy" id="8319"/>
    <lineage>
        <taxon>Eukaryota</taxon>
        <taxon>Metazoa</taxon>
        <taxon>Chordata</taxon>
        <taxon>Craniata</taxon>
        <taxon>Vertebrata</taxon>
        <taxon>Euteleostomi</taxon>
        <taxon>Amphibia</taxon>
        <taxon>Batrachia</taxon>
        <taxon>Caudata</taxon>
        <taxon>Salamandroidea</taxon>
        <taxon>Salamandridae</taxon>
        <taxon>Pleurodelinae</taxon>
        <taxon>Pleurodeles</taxon>
    </lineage>
</organism>
<evidence type="ECO:0000313" key="2">
    <source>
        <dbReference type="EMBL" id="KAJ1106412.1"/>
    </source>
</evidence>
<evidence type="ECO:0000256" key="1">
    <source>
        <dbReference type="SAM" id="MobiDB-lite"/>
    </source>
</evidence>
<keyword evidence="3" id="KW-1185">Reference proteome</keyword>
<protein>
    <submittedName>
        <fullName evidence="2">Uncharacterized protein</fullName>
    </submittedName>
</protein>
<gene>
    <name evidence="2" type="ORF">NDU88_003813</name>
</gene>
<comment type="caution">
    <text evidence="2">The sequence shown here is derived from an EMBL/GenBank/DDBJ whole genome shotgun (WGS) entry which is preliminary data.</text>
</comment>
<dbReference type="AlphaFoldDB" id="A0AAV7MVN8"/>
<sequence>MVLLKEPSSGSKFRMSFNPNSWTIIRRKGSAIVVQRGADIVTRNVSLFKRFNPSPIGNRDPDRPAADDDVLSLPDEGIVDKHSHEGPGDITQTPDPSVDPLSGPGHPTDKGRLAVTRYNWRSNSAPSVKLRDHLLDV</sequence>